<keyword evidence="4" id="KW-0067">ATP-binding</keyword>
<gene>
    <name evidence="9" type="ORF">AVDCRST_MAG91-1175</name>
</gene>
<evidence type="ECO:0000256" key="4">
    <source>
        <dbReference type="ARBA" id="ARBA00022840"/>
    </source>
</evidence>
<dbReference type="Pfam" id="PF08335">
    <property type="entry name" value="GlnD_UR_UTase"/>
    <property type="match status" value="1"/>
</dbReference>
<evidence type="ECO:0000256" key="6">
    <source>
        <dbReference type="ARBA" id="ARBA00023268"/>
    </source>
</evidence>
<dbReference type="Pfam" id="PF03710">
    <property type="entry name" value="GlnE"/>
    <property type="match status" value="1"/>
</dbReference>
<keyword evidence="9" id="KW-0436">Ligase</keyword>
<dbReference type="InterPro" id="IPR023057">
    <property type="entry name" value="GlnE"/>
</dbReference>
<evidence type="ECO:0000256" key="1">
    <source>
        <dbReference type="ARBA" id="ARBA00022679"/>
    </source>
</evidence>
<feature type="domain" description="PII-uridylyltransferase/Glutamine-synthetase adenylyltransferase" evidence="8">
    <location>
        <begin position="100"/>
        <end position="218"/>
    </location>
</feature>
<dbReference type="GO" id="GO:0000820">
    <property type="term" value="P:regulation of glutamine family amino acid metabolic process"/>
    <property type="evidence" value="ECO:0007669"/>
    <property type="project" value="TreeGrafter"/>
</dbReference>
<dbReference type="GO" id="GO:0016874">
    <property type="term" value="F:ligase activity"/>
    <property type="evidence" value="ECO:0007669"/>
    <property type="project" value="UniProtKB-KW"/>
</dbReference>
<proteinExistence type="predicted"/>
<dbReference type="Gene3D" id="3.30.460.10">
    <property type="entry name" value="Beta Polymerase, domain 2"/>
    <property type="match status" value="1"/>
</dbReference>
<keyword evidence="1 9" id="KW-0808">Transferase</keyword>
<dbReference type="GO" id="GO:0008882">
    <property type="term" value="F:[glutamate-ammonia-ligase] adenylyltransferase activity"/>
    <property type="evidence" value="ECO:0007669"/>
    <property type="project" value="UniProtKB-EC"/>
</dbReference>
<evidence type="ECO:0000313" key="9">
    <source>
        <dbReference type="EMBL" id="CAA9503271.1"/>
    </source>
</evidence>
<keyword evidence="6" id="KW-0511">Multifunctional enzyme</keyword>
<feature type="domain" description="Glutamate-ammonia ligase adenylyltransferase repeated" evidence="7">
    <location>
        <begin position="3"/>
        <end position="74"/>
    </location>
</feature>
<dbReference type="GO" id="GO:0005829">
    <property type="term" value="C:cytosol"/>
    <property type="evidence" value="ECO:0007669"/>
    <property type="project" value="TreeGrafter"/>
</dbReference>
<name>A0A6J4SRG1_9SPHN</name>
<dbReference type="InterPro" id="IPR013546">
    <property type="entry name" value="PII_UdlTrfase/GS_AdlTrfase"/>
</dbReference>
<dbReference type="SUPFAM" id="SSF81593">
    <property type="entry name" value="Nucleotidyltransferase substrate binding subunit/domain"/>
    <property type="match status" value="1"/>
</dbReference>
<protein>
    <submittedName>
        <fullName evidence="9">Glutamate-ammonia-ligase adenylyltransferase</fullName>
        <ecNumber evidence="9">2.7.7.42</ecNumber>
    </submittedName>
</protein>
<dbReference type="Gene3D" id="1.20.120.330">
    <property type="entry name" value="Nucleotidyltransferases domain 2"/>
    <property type="match status" value="1"/>
</dbReference>
<keyword evidence="5" id="KW-0460">Magnesium</keyword>
<dbReference type="EMBL" id="CADCVX010000249">
    <property type="protein sequence ID" value="CAA9503271.1"/>
    <property type="molecule type" value="Genomic_DNA"/>
</dbReference>
<evidence type="ECO:0000256" key="3">
    <source>
        <dbReference type="ARBA" id="ARBA00022741"/>
    </source>
</evidence>
<dbReference type="PANTHER" id="PTHR30621:SF0">
    <property type="entry name" value="BIFUNCTIONAL GLUTAMINE SYNTHETASE ADENYLYLTRANSFERASE_ADENYLYL-REMOVING ENZYME"/>
    <property type="match status" value="1"/>
</dbReference>
<sequence length="230" mass="25042">PNRLAPRGSAALSVPTAAGPLYDVDTRLRPSGKDGLIAISLPSFAEYQQERAWTWEHMALTRARPVYGSAEGREALQSVLDSVLLQPRHPVQLVADTVKMRAEIAAHKPPKGPFDIKLGDGGLVDLEFAVHTLQLRHRIGLHPRLERAIEDLAAEGFVPAEADPALRLLTRMLVTFRLVSPTSAEPPAASRDLVARACGLADWNALLAAHDEARQRVLTLWRDVAAQAGE</sequence>
<keyword evidence="3" id="KW-0547">Nucleotide-binding</keyword>
<dbReference type="PANTHER" id="PTHR30621">
    <property type="entry name" value="GLUTAMINE SYNTHETASE ADENYLYLTRANSFERASE"/>
    <property type="match status" value="1"/>
</dbReference>
<evidence type="ECO:0000256" key="2">
    <source>
        <dbReference type="ARBA" id="ARBA00022695"/>
    </source>
</evidence>
<dbReference type="InterPro" id="IPR043519">
    <property type="entry name" value="NT_sf"/>
</dbReference>
<dbReference type="InterPro" id="IPR005190">
    <property type="entry name" value="GlnE_rpt_dom"/>
</dbReference>
<evidence type="ECO:0000259" key="7">
    <source>
        <dbReference type="Pfam" id="PF03710"/>
    </source>
</evidence>
<dbReference type="AlphaFoldDB" id="A0A6J4SRG1"/>
<evidence type="ECO:0000259" key="8">
    <source>
        <dbReference type="Pfam" id="PF08335"/>
    </source>
</evidence>
<accession>A0A6J4SRG1</accession>
<dbReference type="EC" id="2.7.7.42" evidence="9"/>
<reference evidence="9" key="1">
    <citation type="submission" date="2020-02" db="EMBL/GenBank/DDBJ databases">
        <authorList>
            <person name="Meier V. D."/>
        </authorList>
    </citation>
    <scope>NUCLEOTIDE SEQUENCE</scope>
    <source>
        <strain evidence="9">AVDCRST_MAG91</strain>
    </source>
</reference>
<dbReference type="GO" id="GO:0005524">
    <property type="term" value="F:ATP binding"/>
    <property type="evidence" value="ECO:0007669"/>
    <property type="project" value="UniProtKB-KW"/>
</dbReference>
<evidence type="ECO:0000256" key="5">
    <source>
        <dbReference type="ARBA" id="ARBA00022842"/>
    </source>
</evidence>
<organism evidence="9">
    <name type="scientific">uncultured Sphingomonadaceae bacterium</name>
    <dbReference type="NCBI Taxonomy" id="169976"/>
    <lineage>
        <taxon>Bacteria</taxon>
        <taxon>Pseudomonadati</taxon>
        <taxon>Pseudomonadota</taxon>
        <taxon>Alphaproteobacteria</taxon>
        <taxon>Sphingomonadales</taxon>
        <taxon>Sphingomonadaceae</taxon>
        <taxon>environmental samples</taxon>
    </lineage>
</organism>
<keyword evidence="2 9" id="KW-0548">Nucleotidyltransferase</keyword>
<dbReference type="SUPFAM" id="SSF81301">
    <property type="entry name" value="Nucleotidyltransferase"/>
    <property type="match status" value="1"/>
</dbReference>
<feature type="non-terminal residue" evidence="9">
    <location>
        <position position="1"/>
    </location>
</feature>